<dbReference type="Proteomes" id="UP000283586">
    <property type="component" value="Unassembled WGS sequence"/>
</dbReference>
<evidence type="ECO:0000256" key="1">
    <source>
        <dbReference type="ARBA" id="ARBA00004196"/>
    </source>
</evidence>
<accession>A0A3R6H2V4</accession>
<dbReference type="AlphaFoldDB" id="A0A3R6H2V4"/>
<dbReference type="PANTHER" id="PTHR46847">
    <property type="entry name" value="D-ALLOSE-BINDING PERIPLASMIC PROTEIN-RELATED"/>
    <property type="match status" value="1"/>
</dbReference>
<reference evidence="5 6" key="1">
    <citation type="submission" date="2018-08" db="EMBL/GenBank/DDBJ databases">
        <title>A genome reference for cultivated species of the human gut microbiota.</title>
        <authorList>
            <person name="Zou Y."/>
            <person name="Xue W."/>
            <person name="Luo G."/>
        </authorList>
    </citation>
    <scope>NUCLEOTIDE SEQUENCE [LARGE SCALE GENOMIC DNA]</scope>
    <source>
        <strain evidence="5 6">AF31-21AC</strain>
    </source>
</reference>
<protein>
    <submittedName>
        <fullName evidence="5">LacI family transcriptional regulator</fullName>
    </submittedName>
</protein>
<evidence type="ECO:0000313" key="5">
    <source>
        <dbReference type="EMBL" id="RHN10369.1"/>
    </source>
</evidence>
<comment type="subcellular location">
    <subcellularLocation>
        <location evidence="1">Cell envelope</location>
    </subcellularLocation>
</comment>
<name>A0A3R6H2V4_9FIRM</name>
<gene>
    <name evidence="5" type="ORF">DWZ31_06160</name>
</gene>
<evidence type="ECO:0000256" key="2">
    <source>
        <dbReference type="ARBA" id="ARBA00007639"/>
    </source>
</evidence>
<dbReference type="InterPro" id="IPR025997">
    <property type="entry name" value="SBP_2_dom"/>
</dbReference>
<sequence>MKSRGYGFGGDMLNKRWVSAGITVLGAIFLLAGCGEKRGQCTNGLDTEEMAGHDGCIVVGYAQVGSESDWRTTNTQSFKNIFTEENGYYLIFEDGQQKQENQVKAIRNFILQDVDYIILDPVVETGWEAVLEEAKEAGIPVILSDRTVEVGDESLYSCWVGSNFCEEGIKAGEWLENYLKEQGREDETIHLVTLQGTSGSSAQIGRSDGFEKILKKHSDWVMLEKQSGDFTQAKGQEVMEDFLEKYDDIDVVISENDNMTFGVIDALEAAGKKMGTDGDVIVISFDAVKDALTVMQDEKIMADFECNPLTAPLVEQTIRHMENGEEVDKVQYVEEGYFDYTMDLKSILKDRSY</sequence>
<feature type="domain" description="Periplasmic binding protein" evidence="4">
    <location>
        <begin position="65"/>
        <end position="301"/>
    </location>
</feature>
<dbReference type="GO" id="GO:0030246">
    <property type="term" value="F:carbohydrate binding"/>
    <property type="evidence" value="ECO:0007669"/>
    <property type="project" value="UniProtKB-ARBA"/>
</dbReference>
<dbReference type="EMBL" id="QRQN01000005">
    <property type="protein sequence ID" value="RHN10369.1"/>
    <property type="molecule type" value="Genomic_DNA"/>
</dbReference>
<dbReference type="InterPro" id="IPR028082">
    <property type="entry name" value="Peripla_BP_I"/>
</dbReference>
<organism evidence="5 6">
    <name type="scientific">Roseburia intestinalis</name>
    <dbReference type="NCBI Taxonomy" id="166486"/>
    <lineage>
        <taxon>Bacteria</taxon>
        <taxon>Bacillati</taxon>
        <taxon>Bacillota</taxon>
        <taxon>Clostridia</taxon>
        <taxon>Lachnospirales</taxon>
        <taxon>Lachnospiraceae</taxon>
        <taxon>Roseburia</taxon>
    </lineage>
</organism>
<comment type="similarity">
    <text evidence="2">Belongs to the bacterial solute-binding protein 2 family.</text>
</comment>
<evidence type="ECO:0000259" key="4">
    <source>
        <dbReference type="Pfam" id="PF13407"/>
    </source>
</evidence>
<evidence type="ECO:0000256" key="3">
    <source>
        <dbReference type="ARBA" id="ARBA00022729"/>
    </source>
</evidence>
<dbReference type="RefSeq" id="WP_118488422.1">
    <property type="nucleotide sequence ID" value="NZ_QRQN01000005.1"/>
</dbReference>
<proteinExistence type="inferred from homology"/>
<dbReference type="PROSITE" id="PS51257">
    <property type="entry name" value="PROKAR_LIPOPROTEIN"/>
    <property type="match status" value="1"/>
</dbReference>
<dbReference type="GO" id="GO:0030313">
    <property type="term" value="C:cell envelope"/>
    <property type="evidence" value="ECO:0007669"/>
    <property type="project" value="UniProtKB-SubCell"/>
</dbReference>
<dbReference type="SUPFAM" id="SSF53822">
    <property type="entry name" value="Periplasmic binding protein-like I"/>
    <property type="match status" value="1"/>
</dbReference>
<dbReference type="CDD" id="cd06309">
    <property type="entry name" value="PBP1_galactofuranose_YtfQ-like"/>
    <property type="match status" value="1"/>
</dbReference>
<dbReference type="Pfam" id="PF13407">
    <property type="entry name" value="Peripla_BP_4"/>
    <property type="match status" value="1"/>
</dbReference>
<comment type="caution">
    <text evidence="5">The sequence shown here is derived from an EMBL/GenBank/DDBJ whole genome shotgun (WGS) entry which is preliminary data.</text>
</comment>
<evidence type="ECO:0000313" key="6">
    <source>
        <dbReference type="Proteomes" id="UP000283586"/>
    </source>
</evidence>
<keyword evidence="3" id="KW-0732">Signal</keyword>
<dbReference type="Gene3D" id="3.40.50.2300">
    <property type="match status" value="2"/>
</dbReference>
<dbReference type="PANTHER" id="PTHR46847:SF3">
    <property type="entry name" value="GALACTOFURANOSE-BINDING PROTEIN YTFQ"/>
    <property type="match status" value="1"/>
</dbReference>